<proteinExistence type="predicted"/>
<comment type="caution">
    <text evidence="2">The sequence shown here is derived from an EMBL/GenBank/DDBJ whole genome shotgun (WGS) entry which is preliminary data.</text>
</comment>
<evidence type="ECO:0008006" key="4">
    <source>
        <dbReference type="Google" id="ProtNLM"/>
    </source>
</evidence>
<name>A0ABV5JPM2_9ACTN</name>
<evidence type="ECO:0000256" key="1">
    <source>
        <dbReference type="SAM" id="MobiDB-lite"/>
    </source>
</evidence>
<feature type="region of interest" description="Disordered" evidence="1">
    <location>
        <begin position="46"/>
        <end position="71"/>
    </location>
</feature>
<gene>
    <name evidence="2" type="ORF">ACFFVD_07760</name>
</gene>
<protein>
    <recommendedName>
        <fullName evidence="4">Flagellar biosynthesis protein FlgA</fullName>
    </recommendedName>
</protein>
<accession>A0ABV5JPM2</accession>
<feature type="region of interest" description="Disordered" evidence="1">
    <location>
        <begin position="132"/>
        <end position="156"/>
    </location>
</feature>
<dbReference type="EMBL" id="JBHMDY010000004">
    <property type="protein sequence ID" value="MFB9259696.1"/>
    <property type="molecule type" value="Genomic_DNA"/>
</dbReference>
<dbReference type="RefSeq" id="WP_380023271.1">
    <property type="nucleotide sequence ID" value="NZ_JBHMDY010000004.1"/>
</dbReference>
<organism evidence="2 3">
    <name type="scientific">Dietzia aerolata</name>
    <dbReference type="NCBI Taxonomy" id="595984"/>
    <lineage>
        <taxon>Bacteria</taxon>
        <taxon>Bacillati</taxon>
        <taxon>Actinomycetota</taxon>
        <taxon>Actinomycetes</taxon>
        <taxon>Mycobacteriales</taxon>
        <taxon>Dietziaceae</taxon>
        <taxon>Dietzia</taxon>
    </lineage>
</organism>
<evidence type="ECO:0000313" key="3">
    <source>
        <dbReference type="Proteomes" id="UP001589700"/>
    </source>
</evidence>
<sequence>MRRFIAPSAASGRWRRRRSARIALAGALVVVAPFVGGPGGGTDKFTGYGTGDGLASGEHSGHPGPSGGSGTLAGFTPGHSPGFPDAHAGSPGAGDALRVVPVPLADPAVADVLEPGDRIDLVAVTTPGFIAPDTGPANADTTDASPTDHPPGPDSGRAAPILVARAARVHEIPPGRAGARTILVEVPASAAVELAATAAGTPLAVIVHG</sequence>
<dbReference type="Proteomes" id="UP001589700">
    <property type="component" value="Unassembled WGS sequence"/>
</dbReference>
<keyword evidence="3" id="KW-1185">Reference proteome</keyword>
<evidence type="ECO:0000313" key="2">
    <source>
        <dbReference type="EMBL" id="MFB9259696.1"/>
    </source>
</evidence>
<reference evidence="2 3" key="1">
    <citation type="submission" date="2024-09" db="EMBL/GenBank/DDBJ databases">
        <authorList>
            <person name="Sun Q."/>
            <person name="Mori K."/>
        </authorList>
    </citation>
    <scope>NUCLEOTIDE SEQUENCE [LARGE SCALE GENOMIC DNA]</scope>
    <source>
        <strain evidence="2 3">CCM 7659</strain>
    </source>
</reference>